<protein>
    <submittedName>
        <fullName evidence="1">Uncharacterized protein</fullName>
    </submittedName>
</protein>
<organism evidence="1 2">
    <name type="scientific">Trichonephila inaurata madagascariensis</name>
    <dbReference type="NCBI Taxonomy" id="2747483"/>
    <lineage>
        <taxon>Eukaryota</taxon>
        <taxon>Metazoa</taxon>
        <taxon>Ecdysozoa</taxon>
        <taxon>Arthropoda</taxon>
        <taxon>Chelicerata</taxon>
        <taxon>Arachnida</taxon>
        <taxon>Araneae</taxon>
        <taxon>Araneomorphae</taxon>
        <taxon>Entelegynae</taxon>
        <taxon>Araneoidea</taxon>
        <taxon>Nephilidae</taxon>
        <taxon>Trichonephila</taxon>
        <taxon>Trichonephila inaurata</taxon>
    </lineage>
</organism>
<dbReference type="OrthoDB" id="10444622at2759"/>
<keyword evidence="2" id="KW-1185">Reference proteome</keyword>
<dbReference type="Proteomes" id="UP000886998">
    <property type="component" value="Unassembled WGS sequence"/>
</dbReference>
<evidence type="ECO:0000313" key="1">
    <source>
        <dbReference type="EMBL" id="GFY79236.1"/>
    </source>
</evidence>
<evidence type="ECO:0000313" key="2">
    <source>
        <dbReference type="Proteomes" id="UP000886998"/>
    </source>
</evidence>
<sequence>MLYAKLGEYPTAVMMLSTGTLRSARINFPSCCQIDFVAIKTRQQLRSSSTILERPCENFFTQLYTALHDKHLSPPTGNISL</sequence>
<comment type="caution">
    <text evidence="1">The sequence shown here is derived from an EMBL/GenBank/DDBJ whole genome shotgun (WGS) entry which is preliminary data.</text>
</comment>
<gene>
    <name evidence="1" type="ORF">TNIN_159141</name>
</gene>
<reference evidence="1" key="1">
    <citation type="submission" date="2020-08" db="EMBL/GenBank/DDBJ databases">
        <title>Multicomponent nature underlies the extraordinary mechanical properties of spider dragline silk.</title>
        <authorList>
            <person name="Kono N."/>
            <person name="Nakamura H."/>
            <person name="Mori M."/>
            <person name="Yoshida Y."/>
            <person name="Ohtoshi R."/>
            <person name="Malay A.D."/>
            <person name="Moran D.A.P."/>
            <person name="Tomita M."/>
            <person name="Numata K."/>
            <person name="Arakawa K."/>
        </authorList>
    </citation>
    <scope>NUCLEOTIDE SEQUENCE</scope>
</reference>
<proteinExistence type="predicted"/>
<dbReference type="EMBL" id="BMAV01023463">
    <property type="protein sequence ID" value="GFY79236.1"/>
    <property type="molecule type" value="Genomic_DNA"/>
</dbReference>
<accession>A0A8X7CSF5</accession>
<dbReference type="AlphaFoldDB" id="A0A8X7CSF5"/>
<name>A0A8X7CSF5_9ARAC</name>